<sequence>MKKLLIIAFFVSFRLFAQTPSELQKLDTIYLLFSSDKNQKKDIVYINEKLRDTSFNYSYRKNDKLLFDVGYRKYLDFDDYFDNNKTYNKYQERQFIKKNKQTIVDIKFMHSLASNSSTLLNILQGKTLFLIDESDAKNNKVLVREVFLSMFDETTCSGTEDDDLFLAKSIQPFYYELKNYTLKNKDEKYTFLKPSKFTGNKDIYLLYNPSMENHKSSYTYATHDGSKLSESKIKEQFTFRLSIGEKNVFFQVTNKRKQTMKLSRIYDISNGKYHIISQEELNSLSEKQIEKLFSEIKNIYIIESTKNNKFVTPKLGKITTEINTFVKKEYQ</sequence>
<feature type="signal peptide" evidence="1">
    <location>
        <begin position="1"/>
        <end position="17"/>
    </location>
</feature>
<gene>
    <name evidence="2" type="ORF">C8N46_11451</name>
</gene>
<evidence type="ECO:0000256" key="1">
    <source>
        <dbReference type="SAM" id="SignalP"/>
    </source>
</evidence>
<evidence type="ECO:0000313" key="3">
    <source>
        <dbReference type="Proteomes" id="UP000244090"/>
    </source>
</evidence>
<protein>
    <submittedName>
        <fullName evidence="2">Uncharacterized protein</fullName>
    </submittedName>
</protein>
<evidence type="ECO:0000313" key="2">
    <source>
        <dbReference type="EMBL" id="PTX58406.1"/>
    </source>
</evidence>
<name>A0A2T6BQT7_9FLAO</name>
<dbReference type="RefSeq" id="WP_108116841.1">
    <property type="nucleotide sequence ID" value="NZ_QBKT01000014.1"/>
</dbReference>
<accession>A0A2T6BQT7</accession>
<comment type="caution">
    <text evidence="2">The sequence shown here is derived from an EMBL/GenBank/DDBJ whole genome shotgun (WGS) entry which is preliminary data.</text>
</comment>
<dbReference type="EMBL" id="QBKT01000014">
    <property type="protein sequence ID" value="PTX58406.1"/>
    <property type="molecule type" value="Genomic_DNA"/>
</dbReference>
<proteinExistence type="predicted"/>
<dbReference type="AlphaFoldDB" id="A0A2T6BQT7"/>
<dbReference type="Proteomes" id="UP000244090">
    <property type="component" value="Unassembled WGS sequence"/>
</dbReference>
<dbReference type="OrthoDB" id="1452577at2"/>
<reference evidence="2 3" key="1">
    <citation type="submission" date="2018-04" db="EMBL/GenBank/DDBJ databases">
        <title>Genomic Encyclopedia of Archaeal and Bacterial Type Strains, Phase II (KMG-II): from individual species to whole genera.</title>
        <authorList>
            <person name="Goeker M."/>
        </authorList>
    </citation>
    <scope>NUCLEOTIDE SEQUENCE [LARGE SCALE GENOMIC DNA]</scope>
    <source>
        <strain evidence="2 3">DSM 25731</strain>
    </source>
</reference>
<organism evidence="2 3">
    <name type="scientific">Kordia periserrulae</name>
    <dbReference type="NCBI Taxonomy" id="701523"/>
    <lineage>
        <taxon>Bacteria</taxon>
        <taxon>Pseudomonadati</taxon>
        <taxon>Bacteroidota</taxon>
        <taxon>Flavobacteriia</taxon>
        <taxon>Flavobacteriales</taxon>
        <taxon>Flavobacteriaceae</taxon>
        <taxon>Kordia</taxon>
    </lineage>
</organism>
<keyword evidence="1" id="KW-0732">Signal</keyword>
<feature type="chain" id="PRO_5015748220" evidence="1">
    <location>
        <begin position="18"/>
        <end position="331"/>
    </location>
</feature>
<keyword evidence="3" id="KW-1185">Reference proteome</keyword>